<dbReference type="EMBL" id="QKOE01000023">
    <property type="protein sequence ID" value="PZA14744.1"/>
    <property type="molecule type" value="Genomic_DNA"/>
</dbReference>
<evidence type="ECO:0000256" key="1">
    <source>
        <dbReference type="ARBA" id="ARBA00006484"/>
    </source>
</evidence>
<dbReference type="PANTHER" id="PTHR24321">
    <property type="entry name" value="DEHYDROGENASES, SHORT CHAIN"/>
    <property type="match status" value="1"/>
</dbReference>
<dbReference type="OrthoDB" id="7064009at2"/>
<dbReference type="PRINTS" id="PR00081">
    <property type="entry name" value="GDHRDH"/>
</dbReference>
<dbReference type="Gene3D" id="3.40.50.720">
    <property type="entry name" value="NAD(P)-binding Rossmann-like Domain"/>
    <property type="match status" value="1"/>
</dbReference>
<dbReference type="Proteomes" id="UP000248259">
    <property type="component" value="Unassembled WGS sequence"/>
</dbReference>
<dbReference type="GO" id="GO:0016491">
    <property type="term" value="F:oxidoreductase activity"/>
    <property type="evidence" value="ECO:0007669"/>
    <property type="project" value="UniProtKB-KW"/>
</dbReference>
<dbReference type="InterPro" id="IPR002347">
    <property type="entry name" value="SDR_fam"/>
</dbReference>
<keyword evidence="2" id="KW-0560">Oxidoreductase</keyword>
<gene>
    <name evidence="3" type="ORF">DNK49_20360</name>
</gene>
<protein>
    <submittedName>
        <fullName evidence="3">Short chain dehydrogenase</fullName>
    </submittedName>
</protein>
<dbReference type="AlphaFoldDB" id="A0A323UQI0"/>
<organism evidence="3 4">
    <name type="scientific">Parazoarcus communis SWub3 = DSM 12120</name>
    <dbReference type="NCBI Taxonomy" id="1121029"/>
    <lineage>
        <taxon>Bacteria</taxon>
        <taxon>Pseudomonadati</taxon>
        <taxon>Pseudomonadota</taxon>
        <taxon>Betaproteobacteria</taxon>
        <taxon>Rhodocyclales</taxon>
        <taxon>Zoogloeaceae</taxon>
        <taxon>Parazoarcus</taxon>
    </lineage>
</organism>
<dbReference type="Pfam" id="PF13561">
    <property type="entry name" value="adh_short_C2"/>
    <property type="match status" value="1"/>
</dbReference>
<dbReference type="FunFam" id="3.40.50.720:FF:000084">
    <property type="entry name" value="Short-chain dehydrogenase reductase"/>
    <property type="match status" value="1"/>
</dbReference>
<sequence length="253" mass="26207">MQSYPDLEGKVIVVTGGGSGMGRDVCLALGQAGARVVLGNRNQLDGQAVADQIRAQGGVALFQQTDVARSTECAALVARAVSHFGRIDGAFNNAGLQRAFNDMHETPDEDVSDVIDVNLKGVLYMMKHAARAMLEGGAAGSIVNNSSIFGLKAMPRLAYYVAAKHGVVGATRAAALDYAAHGIRINAICPGPIKTPSLDRVTGGDDLMYAGGVPMARIGTPREVSNAVLWLLSAQSSYVTGTTLSIDGGMCAA</sequence>
<keyword evidence="4" id="KW-1185">Reference proteome</keyword>
<dbReference type="SUPFAM" id="SSF51735">
    <property type="entry name" value="NAD(P)-binding Rossmann-fold domains"/>
    <property type="match status" value="1"/>
</dbReference>
<proteinExistence type="inferred from homology"/>
<dbReference type="RefSeq" id="WP_110529141.1">
    <property type="nucleotide sequence ID" value="NZ_QKOE01000023.1"/>
</dbReference>
<comment type="similarity">
    <text evidence="1">Belongs to the short-chain dehydrogenases/reductases (SDR) family.</text>
</comment>
<dbReference type="PRINTS" id="PR00080">
    <property type="entry name" value="SDRFAMILY"/>
</dbReference>
<dbReference type="NCBIfam" id="NF005559">
    <property type="entry name" value="PRK07231.1"/>
    <property type="match status" value="1"/>
</dbReference>
<comment type="caution">
    <text evidence="3">The sequence shown here is derived from an EMBL/GenBank/DDBJ whole genome shotgun (WGS) entry which is preliminary data.</text>
</comment>
<evidence type="ECO:0000313" key="3">
    <source>
        <dbReference type="EMBL" id="PZA14744.1"/>
    </source>
</evidence>
<reference evidence="3 4" key="1">
    <citation type="submission" date="2018-06" db="EMBL/GenBank/DDBJ databases">
        <title>Azoarcus communis strain SWub3 genome.</title>
        <authorList>
            <person name="Zorraquino Salvo V."/>
            <person name="Toubiana D."/>
            <person name="Blumwald E."/>
        </authorList>
    </citation>
    <scope>NUCLEOTIDE SEQUENCE [LARGE SCALE GENOMIC DNA]</scope>
    <source>
        <strain evidence="3 4">SWub3</strain>
    </source>
</reference>
<name>A0A323UQI0_9RHOO</name>
<dbReference type="PANTHER" id="PTHR24321:SF8">
    <property type="entry name" value="ESTRADIOL 17-BETA-DEHYDROGENASE 8-RELATED"/>
    <property type="match status" value="1"/>
</dbReference>
<evidence type="ECO:0000256" key="2">
    <source>
        <dbReference type="ARBA" id="ARBA00023002"/>
    </source>
</evidence>
<evidence type="ECO:0000313" key="4">
    <source>
        <dbReference type="Proteomes" id="UP000248259"/>
    </source>
</evidence>
<accession>A0A323UQI0</accession>
<dbReference type="InterPro" id="IPR036291">
    <property type="entry name" value="NAD(P)-bd_dom_sf"/>
</dbReference>